<dbReference type="EMBL" id="BPQG01000095">
    <property type="protein sequence ID" value="GJD46831.1"/>
    <property type="molecule type" value="Genomic_DNA"/>
</dbReference>
<dbReference type="RefSeq" id="WP_147814174.1">
    <property type="nucleotide sequence ID" value="NZ_BPQG01000095.1"/>
</dbReference>
<dbReference type="Pfam" id="PF03372">
    <property type="entry name" value="Exo_endo_phos"/>
    <property type="match status" value="1"/>
</dbReference>
<comment type="cofactor">
    <cofactor evidence="2">
        <name>Mg(2+)</name>
        <dbReference type="ChEBI" id="CHEBI:18420"/>
    </cofactor>
</comment>
<evidence type="ECO:0000313" key="9">
    <source>
        <dbReference type="Proteomes" id="UP001055117"/>
    </source>
</evidence>
<evidence type="ECO:0000256" key="6">
    <source>
        <dbReference type="ARBA" id="ARBA00022842"/>
    </source>
</evidence>
<organism evidence="8 9">
    <name type="scientific">Methylobacterium cerastii</name>
    <dbReference type="NCBI Taxonomy" id="932741"/>
    <lineage>
        <taxon>Bacteria</taxon>
        <taxon>Pseudomonadati</taxon>
        <taxon>Pseudomonadota</taxon>
        <taxon>Alphaproteobacteria</taxon>
        <taxon>Hyphomicrobiales</taxon>
        <taxon>Methylobacteriaceae</taxon>
        <taxon>Methylobacterium</taxon>
    </lineage>
</organism>
<keyword evidence="9" id="KW-1185">Reference proteome</keyword>
<dbReference type="PROSITE" id="PS00728">
    <property type="entry name" value="AP_NUCLEASE_F1_3"/>
    <property type="match status" value="1"/>
</dbReference>
<sequence length="266" mass="29085">MRITTWNVNSIKQRVGHLLAFLDEAKPDVVCLQELKCQEEAFPRAEIEAAGYAVEAVGQKAYNGVALLVRAPLTYDPATVLRALPGDAEDEQARYVEALVSGDGVAPVRVASIYLPNGNPVASPKYPYKLAFLERLRLHAIARMREETALVLAGDYNVIPEPEDAAEPTAWADDALYLPTTRAAFRALLAEGLTDAVRACDPRPGLYSFWDYQAAAWSRNFGIRIDHLLLSPQAADRLVSASVQKHLRGLEKPSDHVPVTVELAAG</sequence>
<evidence type="ECO:0000256" key="1">
    <source>
        <dbReference type="ARBA" id="ARBA00001936"/>
    </source>
</evidence>
<dbReference type="InterPro" id="IPR020848">
    <property type="entry name" value="AP_endonuclease_F1_CS"/>
</dbReference>
<evidence type="ECO:0000256" key="5">
    <source>
        <dbReference type="ARBA" id="ARBA00022801"/>
    </source>
</evidence>
<evidence type="ECO:0000259" key="7">
    <source>
        <dbReference type="Pfam" id="PF03372"/>
    </source>
</evidence>
<evidence type="ECO:0000256" key="3">
    <source>
        <dbReference type="ARBA" id="ARBA00007092"/>
    </source>
</evidence>
<dbReference type="PANTHER" id="PTHR43250:SF2">
    <property type="entry name" value="EXODEOXYRIBONUCLEASE III"/>
    <property type="match status" value="1"/>
</dbReference>
<dbReference type="SUPFAM" id="SSF56219">
    <property type="entry name" value="DNase I-like"/>
    <property type="match status" value="1"/>
</dbReference>
<dbReference type="InterPro" id="IPR004808">
    <property type="entry name" value="AP_endonuc_1"/>
</dbReference>
<dbReference type="InterPro" id="IPR020847">
    <property type="entry name" value="AP_endonuclease_F1_BS"/>
</dbReference>
<comment type="cofactor">
    <cofactor evidence="1">
        <name>Mn(2+)</name>
        <dbReference type="ChEBI" id="CHEBI:29035"/>
    </cofactor>
</comment>
<keyword evidence="5" id="KW-0378">Hydrolase</keyword>
<reference evidence="8 9" key="1">
    <citation type="journal article" date="2021" name="Front. Microbiol.">
        <title>Comprehensive Comparative Genomics and Phenotyping of Methylobacterium Species.</title>
        <authorList>
            <person name="Alessa O."/>
            <person name="Ogura Y."/>
            <person name="Fujitani Y."/>
            <person name="Takami H."/>
            <person name="Hayashi T."/>
            <person name="Sahin N."/>
            <person name="Tani A."/>
        </authorList>
    </citation>
    <scope>NUCLEOTIDE SEQUENCE [LARGE SCALE GENOMIC DNA]</scope>
    <source>
        <strain evidence="8 9">DSM 23679</strain>
    </source>
</reference>
<comment type="caution">
    <text evidence="8">The sequence shown here is derived from an EMBL/GenBank/DDBJ whole genome shotgun (WGS) entry which is preliminary data.</text>
</comment>
<dbReference type="NCBIfam" id="TIGR00633">
    <property type="entry name" value="xth"/>
    <property type="match status" value="1"/>
</dbReference>
<evidence type="ECO:0000256" key="4">
    <source>
        <dbReference type="ARBA" id="ARBA00022723"/>
    </source>
</evidence>
<name>A0ABQ4QNJ1_9HYPH</name>
<comment type="similarity">
    <text evidence="3">Belongs to the DNA repair enzymes AP/ExoA family.</text>
</comment>
<gene>
    <name evidence="8" type="primary">xthA_2</name>
    <name evidence="8" type="ORF">AFCDBAGC_4716</name>
</gene>
<keyword evidence="6" id="KW-0460">Magnesium</keyword>
<dbReference type="NCBIfam" id="TIGR00195">
    <property type="entry name" value="exoDNase_III"/>
    <property type="match status" value="1"/>
</dbReference>
<proteinExistence type="inferred from homology"/>
<feature type="domain" description="Endonuclease/exonuclease/phosphatase" evidence="7">
    <location>
        <begin position="5"/>
        <end position="256"/>
    </location>
</feature>
<protein>
    <submittedName>
        <fullName evidence="8">Exodeoxyribonuclease III</fullName>
    </submittedName>
</protein>
<dbReference type="CDD" id="cd09086">
    <property type="entry name" value="ExoIII-like_AP-endo"/>
    <property type="match status" value="1"/>
</dbReference>
<dbReference type="InterPro" id="IPR036691">
    <property type="entry name" value="Endo/exonu/phosph_ase_sf"/>
</dbReference>
<dbReference type="Proteomes" id="UP001055117">
    <property type="component" value="Unassembled WGS sequence"/>
</dbReference>
<keyword evidence="4" id="KW-0479">Metal-binding</keyword>
<dbReference type="PANTHER" id="PTHR43250">
    <property type="entry name" value="EXODEOXYRIBONUCLEASE III"/>
    <property type="match status" value="1"/>
</dbReference>
<evidence type="ECO:0000256" key="2">
    <source>
        <dbReference type="ARBA" id="ARBA00001946"/>
    </source>
</evidence>
<dbReference type="Gene3D" id="3.60.10.10">
    <property type="entry name" value="Endonuclease/exonuclease/phosphatase"/>
    <property type="match status" value="1"/>
</dbReference>
<dbReference type="PROSITE" id="PS51435">
    <property type="entry name" value="AP_NUCLEASE_F1_4"/>
    <property type="match status" value="1"/>
</dbReference>
<dbReference type="InterPro" id="IPR005135">
    <property type="entry name" value="Endo/exonuclease/phosphatase"/>
</dbReference>
<dbReference type="PROSITE" id="PS00726">
    <property type="entry name" value="AP_NUCLEASE_F1_1"/>
    <property type="match status" value="1"/>
</dbReference>
<dbReference type="InterPro" id="IPR037493">
    <property type="entry name" value="ExoIII-like"/>
</dbReference>
<accession>A0ABQ4QNJ1</accession>
<evidence type="ECO:0000313" key="8">
    <source>
        <dbReference type="EMBL" id="GJD46831.1"/>
    </source>
</evidence>